<proteinExistence type="predicted"/>
<gene>
    <name evidence="1" type="ORF">LCPAC304_04010</name>
</gene>
<reference evidence="1" key="1">
    <citation type="journal article" date="2019" name="MBio">
        <title>Virus Genomes from Deep Sea Sediments Expand the Ocean Megavirome and Support Independent Origins of Viral Gigantism.</title>
        <authorList>
            <person name="Backstrom D."/>
            <person name="Yutin N."/>
            <person name="Jorgensen S.L."/>
            <person name="Dharamshi J."/>
            <person name="Homa F."/>
            <person name="Zaremba-Niedwiedzka K."/>
            <person name="Spang A."/>
            <person name="Wolf Y.I."/>
            <person name="Koonin E.V."/>
            <person name="Ettema T.J."/>
        </authorList>
    </citation>
    <scope>NUCLEOTIDE SEQUENCE</scope>
</reference>
<organism evidence="1">
    <name type="scientific">Pithovirus LCPAC304</name>
    <dbReference type="NCBI Taxonomy" id="2506594"/>
    <lineage>
        <taxon>Viruses</taxon>
        <taxon>Pithoviruses</taxon>
    </lineage>
</organism>
<protein>
    <submittedName>
        <fullName evidence="1">Uncharacterized protein</fullName>
    </submittedName>
</protein>
<name>A0A481Z854_9VIRU</name>
<dbReference type="EMBL" id="MK500567">
    <property type="protein sequence ID" value="QBK92054.1"/>
    <property type="molecule type" value="Genomic_DNA"/>
</dbReference>
<evidence type="ECO:0000313" key="1">
    <source>
        <dbReference type="EMBL" id="QBK92054.1"/>
    </source>
</evidence>
<accession>A0A481Z854</accession>
<sequence>MDKKYGLDTEPTGYSHGIGIGQDLSKCEGLTQDLQFMRVEDVRHFVHAIKDIGEICSITWYENEKDSRTVVKDER</sequence>